<dbReference type="SUPFAM" id="SSF56349">
    <property type="entry name" value="DNA breaking-rejoining enzymes"/>
    <property type="match status" value="1"/>
</dbReference>
<sequence>AMMKKFRHIIEIALNKEWIYRNPFKEFKLQWQKVDRGYLTQAEIETMIDFQFEDKRMEKARDIFIFCTFTGLAYVDVKNLTNSHIQSSFDDKLWIKGKRKKNRYGIQYSLVEYSQNDFGKIQRKNERRFGASCLWHRTL</sequence>
<dbReference type="GO" id="GO:0006310">
    <property type="term" value="P:DNA recombination"/>
    <property type="evidence" value="ECO:0007669"/>
    <property type="project" value="UniProtKB-KW"/>
</dbReference>
<protein>
    <recommendedName>
        <fullName evidence="3">Phage integrase SAM-like domain-containing protein</fullName>
    </recommendedName>
</protein>
<organism evidence="2">
    <name type="scientific">termite gut metagenome</name>
    <dbReference type="NCBI Taxonomy" id="433724"/>
    <lineage>
        <taxon>unclassified sequences</taxon>
        <taxon>metagenomes</taxon>
        <taxon>organismal metagenomes</taxon>
    </lineage>
</organism>
<reference evidence="2" key="1">
    <citation type="submission" date="2019-03" db="EMBL/GenBank/DDBJ databases">
        <title>Single cell metagenomics reveals metabolic interactions within the superorganism composed of flagellate Streblomastix strix and complex community of Bacteroidetes bacteria on its surface.</title>
        <authorList>
            <person name="Treitli S.C."/>
            <person name="Kolisko M."/>
            <person name="Husnik F."/>
            <person name="Keeling P."/>
            <person name="Hampl V."/>
        </authorList>
    </citation>
    <scope>NUCLEOTIDE SEQUENCE</scope>
    <source>
        <strain evidence="2">STM</strain>
    </source>
</reference>
<dbReference type="InterPro" id="IPR013762">
    <property type="entry name" value="Integrase-like_cat_sf"/>
</dbReference>
<dbReference type="GO" id="GO:0003677">
    <property type="term" value="F:DNA binding"/>
    <property type="evidence" value="ECO:0007669"/>
    <property type="project" value="InterPro"/>
</dbReference>
<dbReference type="InterPro" id="IPR011010">
    <property type="entry name" value="DNA_brk_join_enz"/>
</dbReference>
<accession>A0A5J4QVZ4</accession>
<comment type="caution">
    <text evidence="2">The sequence shown here is derived from an EMBL/GenBank/DDBJ whole genome shotgun (WGS) entry which is preliminary data.</text>
</comment>
<evidence type="ECO:0008006" key="3">
    <source>
        <dbReference type="Google" id="ProtNLM"/>
    </source>
</evidence>
<proteinExistence type="predicted"/>
<dbReference type="AlphaFoldDB" id="A0A5J4QVZ4"/>
<dbReference type="EMBL" id="SNRY01002347">
    <property type="protein sequence ID" value="KAA6325505.1"/>
    <property type="molecule type" value="Genomic_DNA"/>
</dbReference>
<evidence type="ECO:0000313" key="2">
    <source>
        <dbReference type="EMBL" id="KAA6325505.1"/>
    </source>
</evidence>
<dbReference type="Gene3D" id="1.10.443.10">
    <property type="entry name" value="Intergrase catalytic core"/>
    <property type="match status" value="1"/>
</dbReference>
<keyword evidence="1" id="KW-0233">DNA recombination</keyword>
<evidence type="ECO:0000256" key="1">
    <source>
        <dbReference type="ARBA" id="ARBA00023172"/>
    </source>
</evidence>
<name>A0A5J4QVZ4_9ZZZZ</name>
<feature type="non-terminal residue" evidence="2">
    <location>
        <position position="1"/>
    </location>
</feature>
<gene>
    <name evidence="2" type="ORF">EZS27_025286</name>
</gene>
<dbReference type="GO" id="GO:0015074">
    <property type="term" value="P:DNA integration"/>
    <property type="evidence" value="ECO:0007669"/>
    <property type="project" value="InterPro"/>
</dbReference>